<sequence length="10" mass="1277">MCQCTYYNDH</sequence>
<evidence type="ECO:0000313" key="1">
    <source>
        <dbReference type="EMBL" id="CDW44700.1"/>
    </source>
</evidence>
<reference evidence="1" key="1">
    <citation type="submission" date="2014-05" db="EMBL/GenBank/DDBJ databases">
        <authorList>
            <person name="Chronopoulou M."/>
        </authorList>
    </citation>
    <scope>NUCLEOTIDE SEQUENCE</scope>
    <source>
        <tissue evidence="1">Whole organism</tissue>
    </source>
</reference>
<dbReference type="EMBL" id="HACA01027339">
    <property type="protein sequence ID" value="CDW44700.1"/>
    <property type="molecule type" value="Transcribed_RNA"/>
</dbReference>
<name>A0A0K2V300_LEPSM</name>
<proteinExistence type="predicted"/>
<organism evidence="1">
    <name type="scientific">Lepeophtheirus salmonis</name>
    <name type="common">Salmon louse</name>
    <name type="synonym">Caligus salmonis</name>
    <dbReference type="NCBI Taxonomy" id="72036"/>
    <lineage>
        <taxon>Eukaryota</taxon>
        <taxon>Metazoa</taxon>
        <taxon>Ecdysozoa</taxon>
        <taxon>Arthropoda</taxon>
        <taxon>Crustacea</taxon>
        <taxon>Multicrustacea</taxon>
        <taxon>Hexanauplia</taxon>
        <taxon>Copepoda</taxon>
        <taxon>Siphonostomatoida</taxon>
        <taxon>Caligidae</taxon>
        <taxon>Lepeophtheirus</taxon>
    </lineage>
</organism>
<accession>A0A0K2V300</accession>
<protein>
    <submittedName>
        <fullName evidence="1">Uncharacterized protein</fullName>
    </submittedName>
</protein>